<evidence type="ECO:0000259" key="1">
    <source>
        <dbReference type="Pfam" id="PF13340"/>
    </source>
</evidence>
<dbReference type="Proteomes" id="UP000612362">
    <property type="component" value="Unassembled WGS sequence"/>
</dbReference>
<dbReference type="Pfam" id="PF13340">
    <property type="entry name" value="DUF4096"/>
    <property type="match status" value="1"/>
</dbReference>
<name>A0A8J3IB19_9CHLR</name>
<accession>A0A8J3IB19</accession>
<dbReference type="AlphaFoldDB" id="A0A8J3IB19"/>
<evidence type="ECO:0000313" key="3">
    <source>
        <dbReference type="Proteomes" id="UP000612362"/>
    </source>
</evidence>
<dbReference type="InterPro" id="IPR025161">
    <property type="entry name" value="IS402-like_dom"/>
</dbReference>
<proteinExistence type="predicted"/>
<comment type="caution">
    <text evidence="2">The sequence shown here is derived from an EMBL/GenBank/DDBJ whole genome shotgun (WGS) entry which is preliminary data.</text>
</comment>
<evidence type="ECO:0000313" key="2">
    <source>
        <dbReference type="EMBL" id="GHO49023.1"/>
    </source>
</evidence>
<dbReference type="EMBL" id="BNJF01000004">
    <property type="protein sequence ID" value="GHO49023.1"/>
    <property type="molecule type" value="Genomic_DNA"/>
</dbReference>
<gene>
    <name evidence="2" type="ORF">KSX_71860</name>
</gene>
<feature type="domain" description="Insertion element IS402-like" evidence="1">
    <location>
        <begin position="11"/>
        <end position="52"/>
    </location>
</feature>
<reference evidence="2" key="1">
    <citation type="submission" date="2020-10" db="EMBL/GenBank/DDBJ databases">
        <title>Taxonomic study of unclassified bacteria belonging to the class Ktedonobacteria.</title>
        <authorList>
            <person name="Yabe S."/>
            <person name="Wang C.M."/>
            <person name="Zheng Y."/>
            <person name="Sakai Y."/>
            <person name="Cavaletti L."/>
            <person name="Monciardini P."/>
            <person name="Donadio S."/>
        </authorList>
    </citation>
    <scope>NUCLEOTIDE SEQUENCE</scope>
    <source>
        <strain evidence="2">SOSP1-1</strain>
    </source>
</reference>
<organism evidence="2 3">
    <name type="scientific">Ktedonospora formicarum</name>
    <dbReference type="NCBI Taxonomy" id="2778364"/>
    <lineage>
        <taxon>Bacteria</taxon>
        <taxon>Bacillati</taxon>
        <taxon>Chloroflexota</taxon>
        <taxon>Ktedonobacteria</taxon>
        <taxon>Ktedonobacterales</taxon>
        <taxon>Ktedonobacteraceae</taxon>
        <taxon>Ktedonospora</taxon>
    </lineage>
</organism>
<protein>
    <recommendedName>
        <fullName evidence="1">Insertion element IS402-like domain-containing protein</fullName>
    </recommendedName>
</protein>
<sequence length="52" mass="6018">MPRTCRWEVGDEWWENVKPLIPPAPSHAKGGWPRMDDRQAFAVIIYVLRAGI</sequence>
<keyword evidence="3" id="KW-1185">Reference proteome</keyword>